<keyword evidence="2 7" id="KW-0349">Heme</keyword>
<dbReference type="InterPro" id="IPR051395">
    <property type="entry name" value="Cytochrome_c_Peroxidase/MauG"/>
</dbReference>
<dbReference type="SUPFAM" id="SSF46626">
    <property type="entry name" value="Cytochrome c"/>
    <property type="match status" value="2"/>
</dbReference>
<evidence type="ECO:0000256" key="2">
    <source>
        <dbReference type="ARBA" id="ARBA00022617"/>
    </source>
</evidence>
<gene>
    <name evidence="9" type="ordered locus">Turpa_1179</name>
</gene>
<dbReference type="Pfam" id="PF03150">
    <property type="entry name" value="CCP_MauG"/>
    <property type="match status" value="1"/>
</dbReference>
<keyword evidence="10" id="KW-1185">Reference proteome</keyword>
<evidence type="ECO:0000256" key="4">
    <source>
        <dbReference type="ARBA" id="ARBA00022729"/>
    </source>
</evidence>
<organism evidence="9 10">
    <name type="scientific">Turneriella parva (strain ATCC BAA-1111 / DSM 21527 / NCTC 11395 / H)</name>
    <name type="common">Leptospira parva</name>
    <dbReference type="NCBI Taxonomy" id="869212"/>
    <lineage>
        <taxon>Bacteria</taxon>
        <taxon>Pseudomonadati</taxon>
        <taxon>Spirochaetota</taxon>
        <taxon>Spirochaetia</taxon>
        <taxon>Leptospirales</taxon>
        <taxon>Leptospiraceae</taxon>
        <taxon>Turneriella</taxon>
    </lineage>
</organism>
<dbReference type="PANTHER" id="PTHR30600:SF10">
    <property type="entry name" value="BLL6722 PROTEIN"/>
    <property type="match status" value="1"/>
</dbReference>
<proteinExistence type="predicted"/>
<dbReference type="HOGENOM" id="CLU_034652_3_2_12"/>
<evidence type="ECO:0000256" key="5">
    <source>
        <dbReference type="ARBA" id="ARBA00023002"/>
    </source>
</evidence>
<dbReference type="InterPro" id="IPR004852">
    <property type="entry name" value="Di-haem_cyt_c_peroxidsae"/>
</dbReference>
<evidence type="ECO:0000259" key="8">
    <source>
        <dbReference type="PROSITE" id="PS51007"/>
    </source>
</evidence>
<keyword evidence="3 7" id="KW-0479">Metal-binding</keyword>
<dbReference type="STRING" id="869212.Turpa_1179"/>
<protein>
    <submittedName>
        <fullName evidence="9">Di-heme cytochrome c peroxidase</fullName>
    </submittedName>
</protein>
<sequence>MFTNKFLCSPHPSPLPACGEGKNLLPRKRGRSGGGHRVFFLMALAFTLSAASCAQEDKDALFSDTEIAIIKTLIYQAPAGEASNAYVNTPAAATLGQQFFWDTQFSGAILIQGNRTTSPINYSAGQERRINCAACHDPNFGWADSATKPNDVSLGANFTSRNAPTVLNASFNSYSLWDGSTDSVWSIARPAIEGNPHNFHRYGVAYIICNANTAPTGNYFTQHNTVFPGAAGATATATVCGSLAAPSSANGYGKTLYEAVGFAANRVHVDRIFANFGKAIGAYEHLLVSKNSAFDQWAEGNENAMTVSQKRGLKIFIGKGNCIRCHSGPNFSDGSFHNLGVPQVGGYSGSNDQGRFTGVTKLLDSADNGAFNTSTAFNDSSTTNRVSGLSAKTSDVGKFKTPTLRSVNKTPPYFHNGTFTSLWDVVNFYNFAGNAGSFPGTKDPILTTRRMTNEEMEDLVNFLKALEGEALSSTLTSNTAPTIASW</sequence>
<evidence type="ECO:0000313" key="9">
    <source>
        <dbReference type="EMBL" id="AFM11827.1"/>
    </source>
</evidence>
<dbReference type="InterPro" id="IPR036909">
    <property type="entry name" value="Cyt_c-like_dom_sf"/>
</dbReference>
<dbReference type="Proteomes" id="UP000006048">
    <property type="component" value="Chromosome"/>
</dbReference>
<keyword evidence="5" id="KW-0560">Oxidoreductase</keyword>
<keyword evidence="4" id="KW-0732">Signal</keyword>
<evidence type="ECO:0000256" key="3">
    <source>
        <dbReference type="ARBA" id="ARBA00022723"/>
    </source>
</evidence>
<dbReference type="GO" id="GO:0030313">
    <property type="term" value="C:cell envelope"/>
    <property type="evidence" value="ECO:0007669"/>
    <property type="project" value="UniProtKB-SubCell"/>
</dbReference>
<accession>I4B3H0</accession>
<dbReference type="AlphaFoldDB" id="I4B3H0"/>
<dbReference type="PANTHER" id="PTHR30600">
    <property type="entry name" value="CYTOCHROME C PEROXIDASE-RELATED"/>
    <property type="match status" value="1"/>
</dbReference>
<dbReference type="InterPro" id="IPR009056">
    <property type="entry name" value="Cyt_c-like_dom"/>
</dbReference>
<evidence type="ECO:0000256" key="6">
    <source>
        <dbReference type="ARBA" id="ARBA00023004"/>
    </source>
</evidence>
<comment type="subcellular location">
    <subcellularLocation>
        <location evidence="1">Cell envelope</location>
    </subcellularLocation>
</comment>
<dbReference type="KEGG" id="tpx:Turpa_1179"/>
<dbReference type="Gene3D" id="1.10.760.10">
    <property type="entry name" value="Cytochrome c-like domain"/>
    <property type="match status" value="2"/>
</dbReference>
<evidence type="ECO:0000256" key="1">
    <source>
        <dbReference type="ARBA" id="ARBA00004196"/>
    </source>
</evidence>
<dbReference type="PROSITE" id="PS51007">
    <property type="entry name" value="CYTC"/>
    <property type="match status" value="1"/>
</dbReference>
<evidence type="ECO:0000256" key="7">
    <source>
        <dbReference type="PROSITE-ProRule" id="PRU00433"/>
    </source>
</evidence>
<dbReference type="GO" id="GO:0004130">
    <property type="term" value="F:cytochrome-c peroxidase activity"/>
    <property type="evidence" value="ECO:0007669"/>
    <property type="project" value="TreeGrafter"/>
</dbReference>
<dbReference type="GO" id="GO:0046872">
    <property type="term" value="F:metal ion binding"/>
    <property type="evidence" value="ECO:0007669"/>
    <property type="project" value="UniProtKB-KW"/>
</dbReference>
<name>I4B3H0_TURPD</name>
<evidence type="ECO:0000313" key="10">
    <source>
        <dbReference type="Proteomes" id="UP000006048"/>
    </source>
</evidence>
<dbReference type="GO" id="GO:0009055">
    <property type="term" value="F:electron transfer activity"/>
    <property type="evidence" value="ECO:0007669"/>
    <property type="project" value="InterPro"/>
</dbReference>
<dbReference type="EMBL" id="CP002959">
    <property type="protein sequence ID" value="AFM11827.1"/>
    <property type="molecule type" value="Genomic_DNA"/>
</dbReference>
<keyword evidence="6 7" id="KW-0408">Iron</keyword>
<dbReference type="PATRIC" id="fig|869212.3.peg.1163"/>
<reference evidence="9 10" key="1">
    <citation type="submission" date="2012-06" db="EMBL/GenBank/DDBJ databases">
        <title>The complete chromosome of genome of Turneriella parva DSM 21527.</title>
        <authorList>
            <consortium name="US DOE Joint Genome Institute (JGI-PGF)"/>
            <person name="Lucas S."/>
            <person name="Han J."/>
            <person name="Lapidus A."/>
            <person name="Bruce D."/>
            <person name="Goodwin L."/>
            <person name="Pitluck S."/>
            <person name="Peters L."/>
            <person name="Kyrpides N."/>
            <person name="Mavromatis K."/>
            <person name="Ivanova N."/>
            <person name="Mikhailova N."/>
            <person name="Chertkov O."/>
            <person name="Detter J.C."/>
            <person name="Tapia R."/>
            <person name="Han C."/>
            <person name="Land M."/>
            <person name="Hauser L."/>
            <person name="Markowitz V."/>
            <person name="Cheng J.-F."/>
            <person name="Hugenholtz P."/>
            <person name="Woyke T."/>
            <person name="Wu D."/>
            <person name="Gronow S."/>
            <person name="Wellnitz S."/>
            <person name="Brambilla E."/>
            <person name="Klenk H.-P."/>
            <person name="Eisen J.A."/>
        </authorList>
    </citation>
    <scope>NUCLEOTIDE SEQUENCE [LARGE SCALE GENOMIC DNA]</scope>
    <source>
        <strain evidence="10">ATCC BAA-1111 / DSM 21527 / NCTC 11395 / H</strain>
    </source>
</reference>
<feature type="domain" description="Cytochrome c" evidence="8">
    <location>
        <begin position="307"/>
        <end position="467"/>
    </location>
</feature>
<dbReference type="GO" id="GO:0020037">
    <property type="term" value="F:heme binding"/>
    <property type="evidence" value="ECO:0007669"/>
    <property type="project" value="InterPro"/>
</dbReference>
<keyword evidence="9" id="KW-0575">Peroxidase</keyword>